<dbReference type="InterPro" id="IPR051702">
    <property type="entry name" value="SH3_domain_YSC84-like"/>
</dbReference>
<dbReference type="Proteomes" id="UP000813463">
    <property type="component" value="Chromosome 5"/>
</dbReference>
<evidence type="ECO:0000256" key="4">
    <source>
        <dbReference type="PROSITE-ProRule" id="PRU00091"/>
    </source>
</evidence>
<dbReference type="PANTHER" id="PTHR15629:SF43">
    <property type="entry name" value="RING_FYVE_PHD-TYPE ZINC FINGER FAMILY PROTEIN"/>
    <property type="match status" value="1"/>
</dbReference>
<evidence type="ECO:0000313" key="7">
    <source>
        <dbReference type="RefSeq" id="XP_056685690.1"/>
    </source>
</evidence>
<feature type="domain" description="FYVE-type" evidence="5">
    <location>
        <begin position="84"/>
        <end position="146"/>
    </location>
</feature>
<evidence type="ECO:0000256" key="3">
    <source>
        <dbReference type="ARBA" id="ARBA00022833"/>
    </source>
</evidence>
<keyword evidence="2 4" id="KW-0863">Zinc-finger</keyword>
<dbReference type="SMART" id="SM00064">
    <property type="entry name" value="FYVE"/>
    <property type="match status" value="1"/>
</dbReference>
<evidence type="ECO:0000313" key="6">
    <source>
        <dbReference type="Proteomes" id="UP000813463"/>
    </source>
</evidence>
<accession>A0ABM3QQR7</accession>
<dbReference type="PROSITE" id="PS50178">
    <property type="entry name" value="ZF_FYVE"/>
    <property type="match status" value="1"/>
</dbReference>
<keyword evidence="1" id="KW-0479">Metal-binding</keyword>
<sequence length="264" mass="30552">MDWNHFVGENKELTMWDVVTKMVIMAGGKVKAIPSGDFHQRQLAWLSANFLEQAWKEMAQTLTEATIVNVQEILEAEPPRWLPDSSASACMLCSARFHPIICSKHHCRFCGGLFCNEFSKGRSLLPPIFRISDPRRVCDVCCVRLEFVQGYLMDQVSRAAQLPTYDLTDLSTLRSWLNFPWSQSMEYEIYKETNALKSCNKGKTKDNMKARKYLKKFCKRRKWEVPDDANDETNMPSVSYVLSKEKRKVLLIVARVKIPRRICI</sequence>
<keyword evidence="6" id="KW-1185">Reference proteome</keyword>
<organism evidence="6 7">
    <name type="scientific">Spinacia oleracea</name>
    <name type="common">Spinach</name>
    <dbReference type="NCBI Taxonomy" id="3562"/>
    <lineage>
        <taxon>Eukaryota</taxon>
        <taxon>Viridiplantae</taxon>
        <taxon>Streptophyta</taxon>
        <taxon>Embryophyta</taxon>
        <taxon>Tracheophyta</taxon>
        <taxon>Spermatophyta</taxon>
        <taxon>Magnoliopsida</taxon>
        <taxon>eudicotyledons</taxon>
        <taxon>Gunneridae</taxon>
        <taxon>Pentapetalae</taxon>
        <taxon>Caryophyllales</taxon>
        <taxon>Chenopodiaceae</taxon>
        <taxon>Chenopodioideae</taxon>
        <taxon>Anserineae</taxon>
        <taxon>Spinacia</taxon>
    </lineage>
</organism>
<dbReference type="Gene3D" id="3.30.40.10">
    <property type="entry name" value="Zinc/RING finger domain, C3HC4 (zinc finger)"/>
    <property type="match status" value="1"/>
</dbReference>
<keyword evidence="3" id="KW-0862">Zinc</keyword>
<reference evidence="7" key="2">
    <citation type="submission" date="2025-08" db="UniProtKB">
        <authorList>
            <consortium name="RefSeq"/>
        </authorList>
    </citation>
    <scope>IDENTIFICATION</scope>
    <source>
        <tissue evidence="7">Leaf</tissue>
    </source>
</reference>
<dbReference type="InterPro" id="IPR013083">
    <property type="entry name" value="Znf_RING/FYVE/PHD"/>
</dbReference>
<dbReference type="InterPro" id="IPR000306">
    <property type="entry name" value="Znf_FYVE"/>
</dbReference>
<dbReference type="InterPro" id="IPR017455">
    <property type="entry name" value="Znf_FYVE-rel"/>
</dbReference>
<dbReference type="SUPFAM" id="SSF57903">
    <property type="entry name" value="FYVE/PHD zinc finger"/>
    <property type="match status" value="1"/>
</dbReference>
<gene>
    <name evidence="7" type="primary">LOC130461565</name>
</gene>
<dbReference type="RefSeq" id="XP_056685690.1">
    <property type="nucleotide sequence ID" value="XM_056829712.1"/>
</dbReference>
<reference evidence="6" key="1">
    <citation type="journal article" date="2021" name="Nat. Commun.">
        <title>Genomic analyses provide insights into spinach domestication and the genetic basis of agronomic traits.</title>
        <authorList>
            <person name="Cai X."/>
            <person name="Sun X."/>
            <person name="Xu C."/>
            <person name="Sun H."/>
            <person name="Wang X."/>
            <person name="Ge C."/>
            <person name="Zhang Z."/>
            <person name="Wang Q."/>
            <person name="Fei Z."/>
            <person name="Jiao C."/>
            <person name="Wang Q."/>
        </authorList>
    </citation>
    <scope>NUCLEOTIDE SEQUENCE [LARGE SCALE GENOMIC DNA]</scope>
    <source>
        <strain evidence="6">cv. Varoflay</strain>
    </source>
</reference>
<protein>
    <recommendedName>
        <fullName evidence="5">FYVE-type domain-containing protein</fullName>
    </recommendedName>
</protein>
<dbReference type="GeneID" id="130461565"/>
<evidence type="ECO:0000256" key="2">
    <source>
        <dbReference type="ARBA" id="ARBA00022771"/>
    </source>
</evidence>
<dbReference type="PANTHER" id="PTHR15629">
    <property type="entry name" value="SH3YL1 PROTEIN"/>
    <property type="match status" value="1"/>
</dbReference>
<proteinExistence type="predicted"/>
<evidence type="ECO:0000259" key="5">
    <source>
        <dbReference type="PROSITE" id="PS50178"/>
    </source>
</evidence>
<name>A0ABM3QQR7_SPIOL</name>
<evidence type="ECO:0000256" key="1">
    <source>
        <dbReference type="ARBA" id="ARBA00022723"/>
    </source>
</evidence>
<dbReference type="InterPro" id="IPR011011">
    <property type="entry name" value="Znf_FYVE_PHD"/>
</dbReference>
<dbReference type="Pfam" id="PF01363">
    <property type="entry name" value="FYVE"/>
    <property type="match status" value="1"/>
</dbReference>